<proteinExistence type="predicted"/>
<feature type="compositionally biased region" description="Low complexity" evidence="1">
    <location>
        <begin position="368"/>
        <end position="383"/>
    </location>
</feature>
<dbReference type="AlphaFoldDB" id="A0A383V7Q9"/>
<dbReference type="EMBL" id="FNXT01000083">
    <property type="protein sequence ID" value="SZX60624.1"/>
    <property type="molecule type" value="Genomic_DNA"/>
</dbReference>
<evidence type="ECO:0000313" key="2">
    <source>
        <dbReference type="EMBL" id="SZX60624.1"/>
    </source>
</evidence>
<feature type="region of interest" description="Disordered" evidence="1">
    <location>
        <begin position="226"/>
        <end position="248"/>
    </location>
</feature>
<name>A0A383V7Q9_TETOB</name>
<dbReference type="Proteomes" id="UP000256970">
    <property type="component" value="Unassembled WGS sequence"/>
</dbReference>
<feature type="compositionally biased region" description="Acidic residues" evidence="1">
    <location>
        <begin position="438"/>
        <end position="449"/>
    </location>
</feature>
<feature type="compositionally biased region" description="Acidic residues" evidence="1">
    <location>
        <begin position="483"/>
        <end position="493"/>
    </location>
</feature>
<feature type="region of interest" description="Disordered" evidence="1">
    <location>
        <begin position="284"/>
        <end position="416"/>
    </location>
</feature>
<reference evidence="2 3" key="1">
    <citation type="submission" date="2016-10" db="EMBL/GenBank/DDBJ databases">
        <authorList>
            <person name="Cai Z."/>
        </authorList>
    </citation>
    <scope>NUCLEOTIDE SEQUENCE [LARGE SCALE GENOMIC DNA]</scope>
</reference>
<feature type="compositionally biased region" description="Low complexity" evidence="1">
    <location>
        <begin position="315"/>
        <end position="330"/>
    </location>
</feature>
<sequence length="555" mass="59136">MAARHPSGAGGSGRGYPDAFTVATTKLSQDWSANRCVPHINEDWLHALLDDARFGSMDPMLKVRLLLAGMVALNQQSPASNSSSSDPARERLQGALAALQAAAATDADEWVKVTAAAAGQLDGRLDLAAVMQQSAVVQETMTGLKQQMQESNSQQDLFPPLEDVYLRHNPFVLNPDSDHFRLRPNPRVQPLSTRVSYSSVTPPPPALAQIARQGEHHGAAFLRPQAKLSQQRSLPRPGIGAAAAAGEGGSSIALARKGSLAGKGAPKIHLLDEAEQQEMHEVLQKSMKAKGHGVAAHVRHEQVPWHKPRTSEPGQQPQKQQRRQQQQQQRQQRHVDDDEHDEETAGDAVMMEYEEQQEQELSDDFEAAEAAAVAAAAAEVAAAGDADDTGGISSRAGRRRRQMAAARGEDADGGSSGVLAAMKQAAAANRIEAQLDALFEDSEDDDDEYAPAAAPAPTGVSRSARGLQHHQADSDGEAAAAAELEDELEDGDAAEGTGNVAAAEAEGMQGVVVEEIGDRDQRQGQQQQQQQHVGDDAAAVAAKRRQVIVDDDDDD</sequence>
<keyword evidence="3" id="KW-1185">Reference proteome</keyword>
<feature type="compositionally biased region" description="Low complexity" evidence="1">
    <location>
        <begin position="523"/>
        <end position="541"/>
    </location>
</feature>
<protein>
    <submittedName>
        <fullName evidence="2">Uncharacterized protein</fullName>
    </submittedName>
</protein>
<evidence type="ECO:0000256" key="1">
    <source>
        <dbReference type="SAM" id="MobiDB-lite"/>
    </source>
</evidence>
<gene>
    <name evidence="2" type="ORF">BQ4739_LOCUS1156</name>
</gene>
<feature type="compositionally biased region" description="Acidic residues" evidence="1">
    <location>
        <begin position="352"/>
        <end position="367"/>
    </location>
</feature>
<feature type="region of interest" description="Disordered" evidence="1">
    <location>
        <begin position="436"/>
        <end position="555"/>
    </location>
</feature>
<accession>A0A383V7Q9</accession>
<evidence type="ECO:0000313" key="3">
    <source>
        <dbReference type="Proteomes" id="UP000256970"/>
    </source>
</evidence>
<feature type="compositionally biased region" description="Low complexity" evidence="1">
    <location>
        <begin position="238"/>
        <end position="248"/>
    </location>
</feature>
<organism evidence="2 3">
    <name type="scientific">Tetradesmus obliquus</name>
    <name type="common">Green alga</name>
    <name type="synonym">Acutodesmus obliquus</name>
    <dbReference type="NCBI Taxonomy" id="3088"/>
    <lineage>
        <taxon>Eukaryota</taxon>
        <taxon>Viridiplantae</taxon>
        <taxon>Chlorophyta</taxon>
        <taxon>core chlorophytes</taxon>
        <taxon>Chlorophyceae</taxon>
        <taxon>CS clade</taxon>
        <taxon>Sphaeropleales</taxon>
        <taxon>Scenedesmaceae</taxon>
        <taxon>Tetradesmus</taxon>
    </lineage>
</organism>